<dbReference type="EMBL" id="JAPFCC010000001">
    <property type="protein sequence ID" value="MCW7553294.1"/>
    <property type="molecule type" value="Genomic_DNA"/>
</dbReference>
<accession>A0ABT3MVB1</accession>
<dbReference type="Proteomes" id="UP001209854">
    <property type="component" value="Unassembled WGS sequence"/>
</dbReference>
<gene>
    <name evidence="1" type="ORF">NX722_11725</name>
</gene>
<evidence type="ECO:0000313" key="1">
    <source>
        <dbReference type="EMBL" id="MCW7553294.1"/>
    </source>
</evidence>
<name>A0ABT3MVB1_9GAMM</name>
<protein>
    <submittedName>
        <fullName evidence="1">Uncharacterized protein</fullName>
    </submittedName>
</protein>
<comment type="caution">
    <text evidence="1">The sequence shown here is derived from an EMBL/GenBank/DDBJ whole genome shotgun (WGS) entry which is preliminary data.</text>
</comment>
<keyword evidence="2" id="KW-1185">Reference proteome</keyword>
<organism evidence="1 2">
    <name type="scientific">Endozoicomonas gorgoniicola</name>
    <dbReference type="NCBI Taxonomy" id="1234144"/>
    <lineage>
        <taxon>Bacteria</taxon>
        <taxon>Pseudomonadati</taxon>
        <taxon>Pseudomonadota</taxon>
        <taxon>Gammaproteobacteria</taxon>
        <taxon>Oceanospirillales</taxon>
        <taxon>Endozoicomonadaceae</taxon>
        <taxon>Endozoicomonas</taxon>
    </lineage>
</organism>
<evidence type="ECO:0000313" key="2">
    <source>
        <dbReference type="Proteomes" id="UP001209854"/>
    </source>
</evidence>
<reference evidence="1 2" key="1">
    <citation type="submission" date="2022-10" db="EMBL/GenBank/DDBJ databases">
        <title>High-quality genome sequences of two octocoral-associated bacteria, Endozoicomonas euniceicola EF212 and Endozoicomonas gorgoniicola PS125.</title>
        <authorList>
            <person name="Chiou Y.-J."/>
            <person name="Chen Y.-H."/>
        </authorList>
    </citation>
    <scope>NUCLEOTIDE SEQUENCE [LARGE SCALE GENOMIC DNA]</scope>
    <source>
        <strain evidence="1 2">PS125</strain>
    </source>
</reference>
<dbReference type="RefSeq" id="WP_262568129.1">
    <property type="nucleotide sequence ID" value="NZ_JAPFCC010000001.1"/>
</dbReference>
<proteinExistence type="predicted"/>
<sequence length="87" mass="9989">MLTPEEIDYLVGYLTALGGRSQLLLQTLLIMIYNDSNFGKWLYDIYSHCELDLATDLVVSAIEMYLQEHGFCCYQEILTEHALPLNP</sequence>